<gene>
    <name evidence="1" type="ORF">UFOVP273_146</name>
</gene>
<protein>
    <submittedName>
        <fullName evidence="1">Uncharacterized protein</fullName>
    </submittedName>
</protein>
<organism evidence="1">
    <name type="scientific">uncultured Caudovirales phage</name>
    <dbReference type="NCBI Taxonomy" id="2100421"/>
    <lineage>
        <taxon>Viruses</taxon>
        <taxon>Duplodnaviria</taxon>
        <taxon>Heunggongvirae</taxon>
        <taxon>Uroviricota</taxon>
        <taxon>Caudoviricetes</taxon>
        <taxon>Peduoviridae</taxon>
        <taxon>Maltschvirus</taxon>
        <taxon>Maltschvirus maltsch</taxon>
    </lineage>
</organism>
<accession>A0A6J5LNC9</accession>
<name>A0A6J5LNC9_9CAUD</name>
<evidence type="ECO:0000313" key="1">
    <source>
        <dbReference type="EMBL" id="CAB4134527.1"/>
    </source>
</evidence>
<reference evidence="1" key="1">
    <citation type="submission" date="2020-04" db="EMBL/GenBank/DDBJ databases">
        <authorList>
            <person name="Chiriac C."/>
            <person name="Salcher M."/>
            <person name="Ghai R."/>
            <person name="Kavagutti S V."/>
        </authorList>
    </citation>
    <scope>NUCLEOTIDE SEQUENCE</scope>
</reference>
<feature type="non-terminal residue" evidence="1">
    <location>
        <position position="827"/>
    </location>
</feature>
<dbReference type="EMBL" id="LR796284">
    <property type="protein sequence ID" value="CAB4134527.1"/>
    <property type="molecule type" value="Genomic_DNA"/>
</dbReference>
<sequence>MATPVNTADLILENPLRTRFIRGPKTFPDVLAPYTNLVNTPDSPATTNITATTSTAVTNPFGTSAKLYAATTATGAHFMGTYNITTALISGQKYQSEIYVKDDGSHHFCQVRLKGNNSAGTVNQFVRYDFDILNGTASVGQSDASWSSIAFTATAVGNGWWKLVLSGNFTPTADETTVSAVFFVASTANVQSYAGDGITGFYAYAPQAYLNQLVDEVIGDSYTDAMGTNYRWNGYGWYIAAASAKTITLVSSTQTFTYDGLGNLSPSGQYIRLSINRVNSTATCTWTTSPSVSLYNSATAGSVTTTGDTVYLRAADFGTNTSVAITATVNEATPISDSTTIVKLQNGTNNTIGFLTNEAAVVAAASDGTGYSLTGSGGSFKIFNGITDVSGTASFGVNTAGTTSATQNGLTLTMNTASGAYSLSGSSWTSSLEVFNLVGIYAGTTVTKTYTIAKVIAGVAGASAKTIILTSTAQSFNYDGDGNAQPAGQYVKLAINRQNTTNTCTWSTSPSVSLYNSVTAGSVVTTGDTVYMRIADYGTNTAVAVTATVTDTVVISDATTIVKLQGGTNNVIGYLTNQAVNVASANDGTGYSLIGTGGNFKVFKGNTDVSGSATYGVGTAGTASAVQNGLTMSVGTATGAYSLTGASWTTSQETFTLIGVYGVVTVSQAYTIAKSKTGGVGANAVSCVLTVDSVSVPCNAGGTPTSYASTATDIYVFENNTYYTYATSATANGTFSIATTASGITVGAITASSTGTSRAIVAAASAMTTNPAGITFTITAKKLDGTTVTIVKSQTLAKSITGATGGTGTRGTITTSININPATAWSD</sequence>
<proteinExistence type="predicted"/>